<evidence type="ECO:0008006" key="3">
    <source>
        <dbReference type="Google" id="ProtNLM"/>
    </source>
</evidence>
<dbReference type="Proteomes" id="UP001385892">
    <property type="component" value="Unassembled WGS sequence"/>
</dbReference>
<reference evidence="1 2" key="1">
    <citation type="submission" date="2024-03" db="EMBL/GenBank/DDBJ databases">
        <title>Novel species of the genus Variovorax.</title>
        <authorList>
            <person name="Liu Q."/>
            <person name="Xin Y.-H."/>
        </authorList>
    </citation>
    <scope>NUCLEOTIDE SEQUENCE [LARGE SCALE GENOMIC DNA]</scope>
    <source>
        <strain evidence="1 2">KACC 18900</strain>
    </source>
</reference>
<sequence>MKPGVTVNLDDLLDALLCTSMDVAGDEAAYVSRETGAVHLWSSAADFDPLPEDIEDGSVYIAVPDKRELGLGQQLVFAFVDEHLGASAHIVHDFFRRRGAYGRFKDLLERKGLLQAWYDFEAAETEKALRAWGEENGLAIDPAPGKDAG</sequence>
<gene>
    <name evidence="1" type="ORF">WKW82_21950</name>
</gene>
<name>A0ABU8WP67_9BURK</name>
<keyword evidence="2" id="KW-1185">Reference proteome</keyword>
<protein>
    <recommendedName>
        <fullName evidence="3">N-acetyltransferase domain-containing protein</fullName>
    </recommendedName>
</protein>
<dbReference type="RefSeq" id="WP_340344460.1">
    <property type="nucleotide sequence ID" value="NZ_JBBKZT010000010.1"/>
</dbReference>
<evidence type="ECO:0000313" key="1">
    <source>
        <dbReference type="EMBL" id="MEJ8849332.1"/>
    </source>
</evidence>
<dbReference type="EMBL" id="JBBKZT010000010">
    <property type="protein sequence ID" value="MEJ8849332.1"/>
    <property type="molecule type" value="Genomic_DNA"/>
</dbReference>
<evidence type="ECO:0000313" key="2">
    <source>
        <dbReference type="Proteomes" id="UP001385892"/>
    </source>
</evidence>
<accession>A0ABU8WP67</accession>
<comment type="caution">
    <text evidence="1">The sequence shown here is derived from an EMBL/GenBank/DDBJ whole genome shotgun (WGS) entry which is preliminary data.</text>
</comment>
<proteinExistence type="predicted"/>
<organism evidence="1 2">
    <name type="scientific">Variovorax rhizosphaerae</name>
    <dbReference type="NCBI Taxonomy" id="1836200"/>
    <lineage>
        <taxon>Bacteria</taxon>
        <taxon>Pseudomonadati</taxon>
        <taxon>Pseudomonadota</taxon>
        <taxon>Betaproteobacteria</taxon>
        <taxon>Burkholderiales</taxon>
        <taxon>Comamonadaceae</taxon>
        <taxon>Variovorax</taxon>
    </lineage>
</organism>